<feature type="domain" description="BHLH" evidence="12">
    <location>
        <begin position="124"/>
        <end position="170"/>
    </location>
</feature>
<evidence type="ECO:0000256" key="10">
    <source>
        <dbReference type="ARBA" id="ARBA00023242"/>
    </source>
</evidence>
<dbReference type="GO" id="GO:0005634">
    <property type="term" value="C:nucleus"/>
    <property type="evidence" value="ECO:0007669"/>
    <property type="project" value="UniProtKB-SubCell"/>
</dbReference>
<dbReference type="GO" id="GO:0046983">
    <property type="term" value="F:protein dimerization activity"/>
    <property type="evidence" value="ECO:0007669"/>
    <property type="project" value="InterPro"/>
</dbReference>
<dbReference type="AlphaFoldDB" id="A0A915CUB7"/>
<evidence type="ECO:0000313" key="13">
    <source>
        <dbReference type="Proteomes" id="UP000887574"/>
    </source>
</evidence>
<dbReference type="Proteomes" id="UP000887574">
    <property type="component" value="Unplaced"/>
</dbReference>
<evidence type="ECO:0000256" key="4">
    <source>
        <dbReference type="ARBA" id="ARBA00022824"/>
    </source>
</evidence>
<dbReference type="PANTHER" id="PTHR46062:SF1">
    <property type="entry name" value="LP12374P"/>
    <property type="match status" value="1"/>
</dbReference>
<dbReference type="Gene3D" id="4.10.280.10">
    <property type="entry name" value="Helix-loop-helix DNA-binding domain"/>
    <property type="match status" value="1"/>
</dbReference>
<evidence type="ECO:0000256" key="11">
    <source>
        <dbReference type="SAM" id="MobiDB-lite"/>
    </source>
</evidence>
<dbReference type="GO" id="GO:0000981">
    <property type="term" value="F:DNA-binding transcription factor activity, RNA polymerase II-specific"/>
    <property type="evidence" value="ECO:0007669"/>
    <property type="project" value="TreeGrafter"/>
</dbReference>
<feature type="region of interest" description="Disordered" evidence="11">
    <location>
        <begin position="100"/>
        <end position="131"/>
    </location>
</feature>
<evidence type="ECO:0000256" key="6">
    <source>
        <dbReference type="ARBA" id="ARBA00023015"/>
    </source>
</evidence>
<evidence type="ECO:0000256" key="2">
    <source>
        <dbReference type="ARBA" id="ARBA00004477"/>
    </source>
</evidence>
<name>A0A915CUB7_9BILA</name>
<protein>
    <submittedName>
        <fullName evidence="14">BHLH domain-containing protein</fullName>
    </submittedName>
</protein>
<evidence type="ECO:0000256" key="5">
    <source>
        <dbReference type="ARBA" id="ARBA00022989"/>
    </source>
</evidence>
<keyword evidence="13" id="KW-1185">Reference proteome</keyword>
<dbReference type="InterPro" id="IPR036638">
    <property type="entry name" value="HLH_DNA-bd_sf"/>
</dbReference>
<keyword evidence="8" id="KW-0472">Membrane</keyword>
<dbReference type="InterPro" id="IPR011598">
    <property type="entry name" value="bHLH_dom"/>
</dbReference>
<evidence type="ECO:0000313" key="14">
    <source>
        <dbReference type="WBParaSite" id="jg12469"/>
    </source>
</evidence>
<accession>A0A915CUB7</accession>
<keyword evidence="3" id="KW-0812">Transmembrane</keyword>
<dbReference type="WBParaSite" id="jg12469">
    <property type="protein sequence ID" value="jg12469"/>
    <property type="gene ID" value="jg12469"/>
</dbReference>
<dbReference type="Pfam" id="PF00010">
    <property type="entry name" value="HLH"/>
    <property type="match status" value="1"/>
</dbReference>
<keyword evidence="9" id="KW-0804">Transcription</keyword>
<dbReference type="SUPFAM" id="SSF47459">
    <property type="entry name" value="HLH, helix-loop-helix DNA-binding domain"/>
    <property type="match status" value="1"/>
</dbReference>
<reference evidence="14" key="1">
    <citation type="submission" date="2022-11" db="UniProtKB">
        <authorList>
            <consortium name="WormBaseParasite"/>
        </authorList>
    </citation>
    <scope>IDENTIFICATION</scope>
</reference>
<evidence type="ECO:0000256" key="1">
    <source>
        <dbReference type="ARBA" id="ARBA00004123"/>
    </source>
</evidence>
<feature type="compositionally biased region" description="Basic and acidic residues" evidence="11">
    <location>
        <begin position="121"/>
        <end position="131"/>
    </location>
</feature>
<keyword evidence="4" id="KW-0256">Endoplasmic reticulum</keyword>
<proteinExistence type="predicted"/>
<dbReference type="PANTHER" id="PTHR46062">
    <property type="entry name" value="STEROL REGULATORY ELEMENT-BINDING PROTEIN"/>
    <property type="match status" value="1"/>
</dbReference>
<dbReference type="GO" id="GO:0000978">
    <property type="term" value="F:RNA polymerase II cis-regulatory region sequence-specific DNA binding"/>
    <property type="evidence" value="ECO:0007669"/>
    <property type="project" value="TreeGrafter"/>
</dbReference>
<evidence type="ECO:0000256" key="9">
    <source>
        <dbReference type="ARBA" id="ARBA00023163"/>
    </source>
</evidence>
<organism evidence="13 14">
    <name type="scientific">Ditylenchus dipsaci</name>
    <dbReference type="NCBI Taxonomy" id="166011"/>
    <lineage>
        <taxon>Eukaryota</taxon>
        <taxon>Metazoa</taxon>
        <taxon>Ecdysozoa</taxon>
        <taxon>Nematoda</taxon>
        <taxon>Chromadorea</taxon>
        <taxon>Rhabditida</taxon>
        <taxon>Tylenchina</taxon>
        <taxon>Tylenchomorpha</taxon>
        <taxon>Sphaerularioidea</taxon>
        <taxon>Anguinidae</taxon>
        <taxon>Anguininae</taxon>
        <taxon>Ditylenchus</taxon>
    </lineage>
</organism>
<sequence>MTPTELENLRNRPPLPTAVVVQHDQKHAPPSDPPPPIPRTVVTEKKTVKKAKTKSPKKLSIVVDDCIESIPSIRPILNSPTSSTLLSSDFLSSANSLAEWREDDTDTENEMSSNSPTKKGAKTERRTAHNLIEKKYRCSINDRINHLKEMLASEETKLSNLHPSKSNRAH</sequence>
<feature type="region of interest" description="Disordered" evidence="11">
    <location>
        <begin position="1"/>
        <end position="40"/>
    </location>
</feature>
<evidence type="ECO:0000259" key="12">
    <source>
        <dbReference type="PROSITE" id="PS50888"/>
    </source>
</evidence>
<keyword evidence="5" id="KW-1133">Transmembrane helix</keyword>
<evidence type="ECO:0000256" key="8">
    <source>
        <dbReference type="ARBA" id="ARBA00023136"/>
    </source>
</evidence>
<dbReference type="GO" id="GO:0005789">
    <property type="term" value="C:endoplasmic reticulum membrane"/>
    <property type="evidence" value="ECO:0007669"/>
    <property type="project" value="UniProtKB-SubCell"/>
</dbReference>
<evidence type="ECO:0000256" key="3">
    <source>
        <dbReference type="ARBA" id="ARBA00022692"/>
    </source>
</evidence>
<dbReference type="PROSITE" id="PS50888">
    <property type="entry name" value="BHLH"/>
    <property type="match status" value="1"/>
</dbReference>
<evidence type="ECO:0000256" key="7">
    <source>
        <dbReference type="ARBA" id="ARBA00023125"/>
    </source>
</evidence>
<comment type="subcellular location">
    <subcellularLocation>
        <location evidence="2">Endoplasmic reticulum membrane</location>
        <topology evidence="2">Multi-pass membrane protein</topology>
    </subcellularLocation>
    <subcellularLocation>
        <location evidence="1">Nucleus</location>
    </subcellularLocation>
</comment>
<keyword evidence="6" id="KW-0805">Transcription regulation</keyword>
<keyword evidence="10" id="KW-0539">Nucleus</keyword>
<keyword evidence="7" id="KW-0238">DNA-binding</keyword>